<dbReference type="GO" id="GO:1990228">
    <property type="term" value="C:sulfurtransferase complex"/>
    <property type="evidence" value="ECO:0007669"/>
    <property type="project" value="TreeGrafter"/>
</dbReference>
<evidence type="ECO:0000256" key="3">
    <source>
        <dbReference type="ARBA" id="ARBA00022490"/>
    </source>
</evidence>
<comment type="similarity">
    <text evidence="2">Belongs to the DsrE/TusD family.</text>
</comment>
<dbReference type="EMBL" id="MDLC01000005">
    <property type="protein sequence ID" value="ODS24712.1"/>
    <property type="molecule type" value="Genomic_DNA"/>
</dbReference>
<dbReference type="NCBIfam" id="TIGR03012">
    <property type="entry name" value="sulf_tusD_dsrE"/>
    <property type="match status" value="1"/>
</dbReference>
<dbReference type="NCBIfam" id="NF001237">
    <property type="entry name" value="PRK00207.1"/>
    <property type="match status" value="1"/>
</dbReference>
<proteinExistence type="inferred from homology"/>
<comment type="caution">
    <text evidence="5">The sequence shown here is derived from an EMBL/GenBank/DDBJ whole genome shotgun (WGS) entry which is preliminary data.</text>
</comment>
<dbReference type="FunFam" id="3.40.1260.10:FF:000001">
    <property type="entry name" value="Sulfurtransferase TusD"/>
    <property type="match status" value="1"/>
</dbReference>
<dbReference type="PANTHER" id="PTHR34874:SF3">
    <property type="entry name" value="SULFURTRANSFERASE TUSD"/>
    <property type="match status" value="1"/>
</dbReference>
<keyword evidence="4 5" id="KW-0808">Transferase</keyword>
<name>A0A1D2QSZ5_9GAMM</name>
<dbReference type="Pfam" id="PF02635">
    <property type="entry name" value="DsrE"/>
    <property type="match status" value="1"/>
</dbReference>
<dbReference type="Gene3D" id="3.40.1260.10">
    <property type="entry name" value="DsrEFH-like"/>
    <property type="match status" value="1"/>
</dbReference>
<dbReference type="GO" id="GO:0097163">
    <property type="term" value="F:sulfur carrier activity"/>
    <property type="evidence" value="ECO:0007669"/>
    <property type="project" value="TreeGrafter"/>
</dbReference>
<comment type="subcellular location">
    <subcellularLocation>
        <location evidence="1">Cytoplasm</location>
    </subcellularLocation>
</comment>
<dbReference type="Proteomes" id="UP000242502">
    <property type="component" value="Unassembled WGS sequence"/>
</dbReference>
<evidence type="ECO:0000313" key="5">
    <source>
        <dbReference type="EMBL" id="ODS24712.1"/>
    </source>
</evidence>
<accession>A0A1D2QSZ5</accession>
<dbReference type="AlphaFoldDB" id="A0A1D2QSZ5"/>
<evidence type="ECO:0000256" key="4">
    <source>
        <dbReference type="ARBA" id="ARBA00022679"/>
    </source>
</evidence>
<dbReference type="InterPro" id="IPR003787">
    <property type="entry name" value="Sulphur_relay_DsrE/F-like"/>
</dbReference>
<organism evidence="5 6">
    <name type="scientific">Candidatus Endobugula sertula</name>
    <name type="common">Bugula neritina bacterial symbiont</name>
    <dbReference type="NCBI Taxonomy" id="62101"/>
    <lineage>
        <taxon>Bacteria</taxon>
        <taxon>Pseudomonadati</taxon>
        <taxon>Pseudomonadota</taxon>
        <taxon>Gammaproteobacteria</taxon>
        <taxon>Cellvibrionales</taxon>
        <taxon>Cellvibrionaceae</taxon>
        <taxon>Candidatus Endobugula</taxon>
    </lineage>
</organism>
<dbReference type="InterPro" id="IPR027396">
    <property type="entry name" value="DsrEFH-like"/>
</dbReference>
<dbReference type="PANTHER" id="PTHR34874">
    <property type="entry name" value="PROTEIN YCHN"/>
    <property type="match status" value="1"/>
</dbReference>
<sequence>MIFSLAIYATPSVQSSDSAYRFANALVAHNHTLYRIFFYHDGVYHGSQLNTPAQDEVDHTVRWQQFAKQHNVDMVICIASGLRRGILNSKEATRYEKSAHNLAEGFELSGLGQLVDAAVYSDRLVTFGH</sequence>
<keyword evidence="3" id="KW-0963">Cytoplasm</keyword>
<protein>
    <submittedName>
        <fullName evidence="5">Sulfurtransferase TusD</fullName>
    </submittedName>
</protein>
<reference evidence="5 6" key="1">
    <citation type="journal article" date="2016" name="Appl. Environ. Microbiol.">
        <title>Lack of Overt Genome Reduction in the Bryostatin-Producing Bryozoan Symbiont "Candidatus Endobugula sertula".</title>
        <authorList>
            <person name="Miller I.J."/>
            <person name="Vanee N."/>
            <person name="Fong S.S."/>
            <person name="Lim-Fong G.E."/>
            <person name="Kwan J.C."/>
        </authorList>
    </citation>
    <scope>NUCLEOTIDE SEQUENCE [LARGE SCALE GENOMIC DNA]</scope>
    <source>
        <strain evidence="5">AB1-4</strain>
    </source>
</reference>
<evidence type="ECO:0000256" key="1">
    <source>
        <dbReference type="ARBA" id="ARBA00004496"/>
    </source>
</evidence>
<evidence type="ECO:0000256" key="2">
    <source>
        <dbReference type="ARBA" id="ARBA00007067"/>
    </source>
</evidence>
<dbReference type="InterPro" id="IPR017463">
    <property type="entry name" value="Sulphur_relay_TusD/DsrE"/>
</dbReference>
<dbReference type="SUPFAM" id="SSF75169">
    <property type="entry name" value="DsrEFH-like"/>
    <property type="match status" value="1"/>
</dbReference>
<dbReference type="GO" id="GO:0002143">
    <property type="term" value="P:tRNA wobble position uridine thiolation"/>
    <property type="evidence" value="ECO:0007669"/>
    <property type="project" value="TreeGrafter"/>
</dbReference>
<gene>
    <name evidence="5" type="ORF">AB835_02245</name>
</gene>
<dbReference type="GO" id="GO:0016783">
    <property type="term" value="F:sulfurtransferase activity"/>
    <property type="evidence" value="ECO:0007669"/>
    <property type="project" value="InterPro"/>
</dbReference>
<evidence type="ECO:0000313" key="6">
    <source>
        <dbReference type="Proteomes" id="UP000242502"/>
    </source>
</evidence>
<dbReference type="STRING" id="62101.AB835_02245"/>